<feature type="transmembrane region" description="Helical" evidence="6">
    <location>
        <begin position="916"/>
        <end position="933"/>
    </location>
</feature>
<dbReference type="InterPro" id="IPR038900">
    <property type="entry name" value="TMC"/>
</dbReference>
<protein>
    <recommendedName>
        <fullName evidence="6">Transmembrane channel-like protein</fullName>
    </recommendedName>
</protein>
<feature type="transmembrane region" description="Helical" evidence="6">
    <location>
        <begin position="801"/>
        <end position="820"/>
    </location>
</feature>
<evidence type="ECO:0000256" key="6">
    <source>
        <dbReference type="RuleBase" id="RU310713"/>
    </source>
</evidence>
<sequence>MAYSVSFNLTPVMDPDFGNPGSDDTAQDSICQLLWVSKSSLECGSVSLGTQEMETALEDGSVSPGNQEIETALEDGSVSPGNQEIEMALEDGSVSPGNQEIETALEDGSVSPGNQEMETALKGGSVSPGNQEIETALEDGSVSPGNQEIETALEGGSVSPGNQEMETALEGGSVSPGNQEMETALEDGSVSPGNQEIETALEGGSVSPGNQEMETALEGGSVSPGSQEKEVLTKEDRLDKQVGIVMEQAAEETLQSREESKPLVRNRWSAATLKVLSCMPSRSIGCQSAIEVASKRTICHSQQHRYHLQTPNFSHSTRYSVRRNGIEVAPEDVNEEEDKRQELANNLQNMSSGERVRMLRSMPICLSEKRTLRKLAFSGQSGQSLLSREVPCNRLLNRDLRQCLFASLSLFSSLQLWRVPLKRLGCRFGTGVLSYFLFLRTLLLFNIFLFFINGLFLVLPQAIHPPLPQAIHPPNPVKSQLVLELFISLITGTGFLKYTVMFYGYYSNSTINTSWGGTSEPQVMAYNIPLAYFFSTGIAFFITGIVLIYSVSKSFGRSFPVFKSHGNLAIKLFCFWDFKVSKKTSVRIQSENISTQLKELLSEVNFREEERGRLERLCGMGFYLLAWTICLGSTFCWVLGIYSLTAKMGNTLPNEAHLLVVPGVVSCGNLFLPGLFNLVSWMENYSSPSVCLYVAIFRNLLLKFSILGVLCYHWLGRVAPQNGGVDTSGQHACWEDLVGQELYRFLLMDFIFTVLHTVFGEFLWKLFSQRVLQRRRKPVFDIARNVLELIYGQTLTWLGLLFTPLIPVVQIIRLLVLFHMKRSSLLMNCQASRKPWRSSHMTSVFISLLCFPSYLGVAVFVNYTLWTIKPSSGCGPFRNLPFMFHSGKQWAHELAKGNPNLDWLNWVHSNLVENPLFLFLVAGIFLMVIYVHAQVLDGQRRVMDLLQEQIKNEGKDMKFLITRLQDIHDRQPAPSPALPTGLQQQGSEVRNEHDVCGV</sequence>
<feature type="transmembrane region" description="Helical" evidence="6">
    <location>
        <begin position="621"/>
        <end position="644"/>
    </location>
</feature>
<proteinExistence type="inferred from homology"/>
<gene>
    <name evidence="9" type="ORF">UPYG_G00108510</name>
</gene>
<dbReference type="Pfam" id="PF07810">
    <property type="entry name" value="TMC"/>
    <property type="match status" value="1"/>
</dbReference>
<feature type="region of interest" description="Disordered" evidence="7">
    <location>
        <begin position="106"/>
        <end position="131"/>
    </location>
</feature>
<evidence type="ECO:0000256" key="5">
    <source>
        <dbReference type="ARBA" id="ARBA00023136"/>
    </source>
</evidence>
<feature type="transmembrane region" description="Helical" evidence="6">
    <location>
        <begin position="481"/>
        <end position="506"/>
    </location>
</feature>
<feature type="domain" description="TMC" evidence="8">
    <location>
        <begin position="733"/>
        <end position="839"/>
    </location>
</feature>
<keyword evidence="4 6" id="KW-1133">Transmembrane helix</keyword>
<feature type="region of interest" description="Disordered" evidence="7">
    <location>
        <begin position="154"/>
        <end position="180"/>
    </location>
</feature>
<dbReference type="Proteomes" id="UP001557470">
    <property type="component" value="Unassembled WGS sequence"/>
</dbReference>
<feature type="compositionally biased region" description="Basic and acidic residues" evidence="7">
    <location>
        <begin position="989"/>
        <end position="998"/>
    </location>
</feature>
<feature type="transmembrane region" description="Helical" evidence="6">
    <location>
        <begin position="432"/>
        <end position="460"/>
    </location>
</feature>
<feature type="transmembrane region" description="Helical" evidence="6">
    <location>
        <begin position="841"/>
        <end position="863"/>
    </location>
</feature>
<keyword evidence="3 6" id="KW-0812">Transmembrane</keyword>
<evidence type="ECO:0000259" key="8">
    <source>
        <dbReference type="Pfam" id="PF07810"/>
    </source>
</evidence>
<dbReference type="GO" id="GO:0016020">
    <property type="term" value="C:membrane"/>
    <property type="evidence" value="ECO:0007669"/>
    <property type="project" value="UniProtKB-SubCell"/>
</dbReference>
<feature type="transmembrane region" description="Helical" evidence="6">
    <location>
        <begin position="526"/>
        <end position="549"/>
    </location>
</feature>
<evidence type="ECO:0000256" key="1">
    <source>
        <dbReference type="ARBA" id="ARBA00004141"/>
    </source>
</evidence>
<dbReference type="PANTHER" id="PTHR23302">
    <property type="entry name" value="TRANSMEMBRANE CHANNEL-RELATED"/>
    <property type="match status" value="1"/>
</dbReference>
<dbReference type="InterPro" id="IPR012496">
    <property type="entry name" value="TMC_dom"/>
</dbReference>
<feature type="transmembrane region" description="Helical" evidence="6">
    <location>
        <begin position="656"/>
        <end position="678"/>
    </location>
</feature>
<comment type="similarity">
    <text evidence="2 6">Belongs to the TMC family.</text>
</comment>
<name>A0ABD0XMN7_UMBPY</name>
<keyword evidence="5 6" id="KW-0472">Membrane</keyword>
<feature type="region of interest" description="Disordered" evidence="7">
    <location>
        <begin position="972"/>
        <end position="998"/>
    </location>
</feature>
<feature type="transmembrane region" description="Helical" evidence="6">
    <location>
        <begin position="690"/>
        <end position="715"/>
    </location>
</feature>
<evidence type="ECO:0000256" key="3">
    <source>
        <dbReference type="ARBA" id="ARBA00022692"/>
    </source>
</evidence>
<comment type="caution">
    <text evidence="9">The sequence shown here is derived from an EMBL/GenBank/DDBJ whole genome shotgun (WGS) entry which is preliminary data.</text>
</comment>
<dbReference type="AlphaFoldDB" id="A0ABD0XMN7"/>
<dbReference type="EMBL" id="JAGEUA010000003">
    <property type="protein sequence ID" value="KAL0993476.1"/>
    <property type="molecule type" value="Genomic_DNA"/>
</dbReference>
<feature type="transmembrane region" description="Helical" evidence="6">
    <location>
        <begin position="745"/>
        <end position="767"/>
    </location>
</feature>
<evidence type="ECO:0000313" key="10">
    <source>
        <dbReference type="Proteomes" id="UP001557470"/>
    </source>
</evidence>
<evidence type="ECO:0000256" key="4">
    <source>
        <dbReference type="ARBA" id="ARBA00022989"/>
    </source>
</evidence>
<evidence type="ECO:0000256" key="7">
    <source>
        <dbReference type="SAM" id="MobiDB-lite"/>
    </source>
</evidence>
<keyword evidence="10" id="KW-1185">Reference proteome</keyword>
<evidence type="ECO:0000256" key="2">
    <source>
        <dbReference type="ARBA" id="ARBA00006510"/>
    </source>
</evidence>
<evidence type="ECO:0000313" key="9">
    <source>
        <dbReference type="EMBL" id="KAL0993476.1"/>
    </source>
</evidence>
<organism evidence="9 10">
    <name type="scientific">Umbra pygmaea</name>
    <name type="common">Eastern mudminnow</name>
    <dbReference type="NCBI Taxonomy" id="75934"/>
    <lineage>
        <taxon>Eukaryota</taxon>
        <taxon>Metazoa</taxon>
        <taxon>Chordata</taxon>
        <taxon>Craniata</taxon>
        <taxon>Vertebrata</taxon>
        <taxon>Euteleostomi</taxon>
        <taxon>Actinopterygii</taxon>
        <taxon>Neopterygii</taxon>
        <taxon>Teleostei</taxon>
        <taxon>Protacanthopterygii</taxon>
        <taxon>Esociformes</taxon>
        <taxon>Umbridae</taxon>
        <taxon>Umbra</taxon>
    </lineage>
</organism>
<dbReference type="PANTHER" id="PTHR23302:SF4">
    <property type="entry name" value="TRANSMEMBRANE CHANNEL-LIKE PROTEIN 6"/>
    <property type="match status" value="1"/>
</dbReference>
<accession>A0ABD0XMN7</accession>
<reference evidence="9 10" key="1">
    <citation type="submission" date="2024-06" db="EMBL/GenBank/DDBJ databases">
        <authorList>
            <person name="Pan Q."/>
            <person name="Wen M."/>
            <person name="Jouanno E."/>
            <person name="Zahm M."/>
            <person name="Klopp C."/>
            <person name="Cabau C."/>
            <person name="Louis A."/>
            <person name="Berthelot C."/>
            <person name="Parey E."/>
            <person name="Roest Crollius H."/>
            <person name="Montfort J."/>
            <person name="Robinson-Rechavi M."/>
            <person name="Bouchez O."/>
            <person name="Lampietro C."/>
            <person name="Lopez Roques C."/>
            <person name="Donnadieu C."/>
            <person name="Postlethwait J."/>
            <person name="Bobe J."/>
            <person name="Verreycken H."/>
            <person name="Guiguen Y."/>
        </authorList>
    </citation>
    <scope>NUCLEOTIDE SEQUENCE [LARGE SCALE GENOMIC DNA]</scope>
    <source>
        <strain evidence="9">Up_M1</strain>
        <tissue evidence="9">Testis</tissue>
    </source>
</reference>
<comment type="subcellular location">
    <subcellularLocation>
        <location evidence="1 6">Membrane</location>
        <topology evidence="1 6">Multi-pass membrane protein</topology>
    </subcellularLocation>
</comment>